<name>X6MHI9_RETFI</name>
<dbReference type="AlphaFoldDB" id="X6MHI9"/>
<protein>
    <submittedName>
        <fullName evidence="2">Uncharacterized protein</fullName>
    </submittedName>
</protein>
<accession>X6MHI9</accession>
<feature type="transmembrane region" description="Helical" evidence="1">
    <location>
        <begin position="49"/>
        <end position="68"/>
    </location>
</feature>
<dbReference type="EMBL" id="ASPP01020589">
    <property type="protein sequence ID" value="ETO13468.1"/>
    <property type="molecule type" value="Genomic_DNA"/>
</dbReference>
<evidence type="ECO:0000313" key="2">
    <source>
        <dbReference type="EMBL" id="ETO13468.1"/>
    </source>
</evidence>
<evidence type="ECO:0000313" key="3">
    <source>
        <dbReference type="Proteomes" id="UP000023152"/>
    </source>
</evidence>
<reference evidence="2 3" key="1">
    <citation type="journal article" date="2013" name="Curr. Biol.">
        <title>The Genome of the Foraminiferan Reticulomyxa filosa.</title>
        <authorList>
            <person name="Glockner G."/>
            <person name="Hulsmann N."/>
            <person name="Schleicher M."/>
            <person name="Noegel A.A."/>
            <person name="Eichinger L."/>
            <person name="Gallinger C."/>
            <person name="Pawlowski J."/>
            <person name="Sierra R."/>
            <person name="Euteneuer U."/>
            <person name="Pillet L."/>
            <person name="Moustafa A."/>
            <person name="Platzer M."/>
            <person name="Groth M."/>
            <person name="Szafranski K."/>
            <person name="Schliwa M."/>
        </authorList>
    </citation>
    <scope>NUCLEOTIDE SEQUENCE [LARGE SCALE GENOMIC DNA]</scope>
</reference>
<gene>
    <name evidence="2" type="ORF">RFI_23904</name>
</gene>
<keyword evidence="1" id="KW-0812">Transmembrane</keyword>
<keyword evidence="3" id="KW-1185">Reference proteome</keyword>
<feature type="transmembrane region" description="Helical" evidence="1">
    <location>
        <begin position="6"/>
        <end position="28"/>
    </location>
</feature>
<organism evidence="2 3">
    <name type="scientific">Reticulomyxa filosa</name>
    <dbReference type="NCBI Taxonomy" id="46433"/>
    <lineage>
        <taxon>Eukaryota</taxon>
        <taxon>Sar</taxon>
        <taxon>Rhizaria</taxon>
        <taxon>Retaria</taxon>
        <taxon>Foraminifera</taxon>
        <taxon>Monothalamids</taxon>
        <taxon>Reticulomyxidae</taxon>
        <taxon>Reticulomyxa</taxon>
    </lineage>
</organism>
<keyword evidence="1" id="KW-1133">Transmembrane helix</keyword>
<proteinExistence type="predicted"/>
<sequence length="269" mass="31162">MQTTDSLLLAVAIEFMFSLLCSTAILVWTCKGFRNYPEIFSQYRISIPVLASMSCSCLSSVIGLLGMTDVYVPITLWSCRFVYPTSMLFFYLGKLFMYWSLIGRLEFIFEETAYRVRGLVTNICRVSTLICTLSLYSLWIYEVSVDLRPHVATHDYQSCWPLFGRDRDFVFHVLEMTAYNDIIWGSILSFLYSYQLYQITVSAEKVMDAYQYTLMAEAANGRSKSAHQSISRQTISTWKRRILHPVDQNTQLVFAIRKTLILSFLGMYK</sequence>
<evidence type="ECO:0000256" key="1">
    <source>
        <dbReference type="SAM" id="Phobius"/>
    </source>
</evidence>
<keyword evidence="1" id="KW-0472">Membrane</keyword>
<dbReference type="Proteomes" id="UP000023152">
    <property type="component" value="Unassembled WGS sequence"/>
</dbReference>
<feature type="transmembrane region" description="Helical" evidence="1">
    <location>
        <begin position="88"/>
        <end position="107"/>
    </location>
</feature>
<comment type="caution">
    <text evidence="2">The sequence shown here is derived from an EMBL/GenBank/DDBJ whole genome shotgun (WGS) entry which is preliminary data.</text>
</comment>